<dbReference type="SUPFAM" id="SSF56281">
    <property type="entry name" value="Metallo-hydrolase/oxidoreductase"/>
    <property type="match status" value="1"/>
</dbReference>
<evidence type="ECO:0000313" key="2">
    <source>
        <dbReference type="EMBL" id="ALO66802.1"/>
    </source>
</evidence>
<dbReference type="Proteomes" id="UP000059574">
    <property type="component" value="Chromosome"/>
</dbReference>
<dbReference type="EMBL" id="CP013200">
    <property type="protein sequence ID" value="ALO66802.1"/>
    <property type="molecule type" value="Genomic_DNA"/>
</dbReference>
<gene>
    <name evidence="2" type="ORF">AS189_10200</name>
</gene>
<reference evidence="2 3" key="2">
    <citation type="journal article" date="2016" name="J. Biotechnol.">
        <title>Complete genome sequence of Arthrobacter alpinus ERGS4:06, a yellow pigmented bacterium tolerant to cold and radiations isolated from Sikkim Himalaya.</title>
        <authorList>
            <person name="Kumar R."/>
            <person name="Singh D."/>
            <person name="Swarnkar M.K."/>
            <person name="Singh A.K."/>
            <person name="Kumar S."/>
        </authorList>
    </citation>
    <scope>NUCLEOTIDE SEQUENCE [LARGE SCALE GENOMIC DNA]</scope>
    <source>
        <strain evidence="2 3">ERGS4:06</strain>
    </source>
</reference>
<feature type="domain" description="Metallo-beta-lactamase" evidence="1">
    <location>
        <begin position="24"/>
        <end position="188"/>
    </location>
</feature>
<accession>A0A0S2LZB9</accession>
<dbReference type="InterPro" id="IPR051453">
    <property type="entry name" value="MBL_Glyoxalase_II"/>
</dbReference>
<organism evidence="2 3">
    <name type="scientific">Arthrobacter alpinus</name>
    <dbReference type="NCBI Taxonomy" id="656366"/>
    <lineage>
        <taxon>Bacteria</taxon>
        <taxon>Bacillati</taxon>
        <taxon>Actinomycetota</taxon>
        <taxon>Actinomycetes</taxon>
        <taxon>Micrococcales</taxon>
        <taxon>Micrococcaceae</taxon>
        <taxon>Arthrobacter</taxon>
    </lineage>
</organism>
<keyword evidence="2" id="KW-0378">Hydrolase</keyword>
<dbReference type="Pfam" id="PF00753">
    <property type="entry name" value="Lactamase_B"/>
    <property type="match status" value="1"/>
</dbReference>
<dbReference type="OrthoDB" id="2971563at2"/>
<dbReference type="GO" id="GO:0016787">
    <property type="term" value="F:hydrolase activity"/>
    <property type="evidence" value="ECO:0007669"/>
    <property type="project" value="UniProtKB-KW"/>
</dbReference>
<evidence type="ECO:0000313" key="3">
    <source>
        <dbReference type="Proteomes" id="UP000059574"/>
    </source>
</evidence>
<dbReference type="AlphaFoldDB" id="A0A0S2LZB9"/>
<dbReference type="InterPro" id="IPR001279">
    <property type="entry name" value="Metallo-B-lactamas"/>
</dbReference>
<dbReference type="PANTHER" id="PTHR46233:SF4">
    <property type="entry name" value="METALLO-BETA-LACTAMASE DOMAIN-CONTAINING PROTEIN"/>
    <property type="match status" value="1"/>
</dbReference>
<dbReference type="SMART" id="SM00849">
    <property type="entry name" value="Lactamase_B"/>
    <property type="match status" value="1"/>
</dbReference>
<protein>
    <submittedName>
        <fullName evidence="2">Zn-dependent hydrolase</fullName>
    </submittedName>
</protein>
<dbReference type="RefSeq" id="WP_062288322.1">
    <property type="nucleotide sequence ID" value="NZ_CP013200.1"/>
</dbReference>
<evidence type="ECO:0000259" key="1">
    <source>
        <dbReference type="SMART" id="SM00849"/>
    </source>
</evidence>
<dbReference type="Gene3D" id="3.60.15.10">
    <property type="entry name" value="Ribonuclease Z/Hydroxyacylglutathione hydrolase-like"/>
    <property type="match status" value="1"/>
</dbReference>
<proteinExistence type="predicted"/>
<dbReference type="CDD" id="cd06262">
    <property type="entry name" value="metallo-hydrolase-like_MBL-fold"/>
    <property type="match status" value="1"/>
</dbReference>
<reference evidence="3" key="1">
    <citation type="submission" date="2015-11" db="EMBL/GenBank/DDBJ databases">
        <authorList>
            <person name="Kumar R."/>
            <person name="Singh D."/>
            <person name="Swarnkar M.K."/>
            <person name="Singh A.K."/>
            <person name="Kumar S."/>
        </authorList>
    </citation>
    <scope>NUCLEOTIDE SEQUENCE [LARGE SCALE GENOMIC DNA]</scope>
    <source>
        <strain evidence="3">ERGS4:06</strain>
    </source>
</reference>
<dbReference type="PANTHER" id="PTHR46233">
    <property type="entry name" value="HYDROXYACYLGLUTATHIONE HYDROLASE GLOC"/>
    <property type="match status" value="1"/>
</dbReference>
<dbReference type="InterPro" id="IPR036866">
    <property type="entry name" value="RibonucZ/Hydroxyglut_hydro"/>
</dbReference>
<sequence length="206" mass="21544">MSARIERLVTAGTFSLDGGTWDVDNNVWIVGDERSVYVIDPAHDSAAIAAAVGTRTVKAVLLTHGHDDHIRYAREFATLVEAPVLMNTADQMLWEDIYPGTTPDGAIVDGERFEIAGTVLTALHTPGHSPGSTCFYAADLGTVFSGDTLFNGGPGATGRSYSDFPTIIASITERLLSLPGETVVNTGHGDSTTIAAEAPGVLAAGK</sequence>
<name>A0A0S2LZB9_9MICC</name>